<keyword evidence="4 8" id="KW-0479">Metal-binding</keyword>
<dbReference type="InterPro" id="IPR038418">
    <property type="entry name" value="6-PTP_synth/QueD_sf"/>
</dbReference>
<dbReference type="PIRSF" id="PIRSF006113">
    <property type="entry name" value="PTP_synth"/>
    <property type="match status" value="1"/>
</dbReference>
<evidence type="ECO:0000256" key="3">
    <source>
        <dbReference type="ARBA" id="ARBA00018141"/>
    </source>
</evidence>
<proteinExistence type="inferred from homology"/>
<evidence type="ECO:0000256" key="6">
    <source>
        <dbReference type="ARBA" id="ARBA00023239"/>
    </source>
</evidence>
<comment type="catalytic activity">
    <reaction evidence="7 8">
        <text>7,8-dihydroneopterin 3'-triphosphate + H2O = 6-carboxy-5,6,7,8-tetrahydropterin + triphosphate + acetaldehyde + 2 H(+)</text>
        <dbReference type="Rhea" id="RHEA:27966"/>
        <dbReference type="ChEBI" id="CHEBI:15343"/>
        <dbReference type="ChEBI" id="CHEBI:15377"/>
        <dbReference type="ChEBI" id="CHEBI:15378"/>
        <dbReference type="ChEBI" id="CHEBI:18036"/>
        <dbReference type="ChEBI" id="CHEBI:58462"/>
        <dbReference type="ChEBI" id="CHEBI:61032"/>
        <dbReference type="EC" id="4.1.2.50"/>
    </reaction>
</comment>
<dbReference type="UniPathway" id="UPA00391"/>
<keyword evidence="8" id="KW-0671">Queuosine biosynthesis</keyword>
<evidence type="ECO:0000256" key="9">
    <source>
        <dbReference type="PIRSR" id="PIRSR006113-2"/>
    </source>
</evidence>
<dbReference type="PANTHER" id="PTHR12589:SF7">
    <property type="entry name" value="6-PYRUVOYL TETRAHYDROBIOPTERIN SYNTHASE"/>
    <property type="match status" value="1"/>
</dbReference>
<dbReference type="Gene3D" id="3.30.479.10">
    <property type="entry name" value="6-pyruvoyl tetrahydropterin synthase/QueD"/>
    <property type="match status" value="1"/>
</dbReference>
<accession>A0A2S9K284</accession>
<feature type="binding site" evidence="9">
    <location>
        <position position="24"/>
    </location>
    <ligand>
        <name>Zn(2+)</name>
        <dbReference type="ChEBI" id="CHEBI:29105"/>
    </ligand>
</feature>
<dbReference type="Proteomes" id="UP000238589">
    <property type="component" value="Unassembled WGS sequence"/>
</dbReference>
<evidence type="ECO:0000256" key="7">
    <source>
        <dbReference type="ARBA" id="ARBA00048807"/>
    </source>
</evidence>
<dbReference type="InterPro" id="IPR007115">
    <property type="entry name" value="6-PTP_synth/QueD"/>
</dbReference>
<keyword evidence="6 8" id="KW-0456">Lyase</keyword>
<reference evidence="10 11" key="1">
    <citation type="submission" date="2018-03" db="EMBL/GenBank/DDBJ databases">
        <title>Comparative genomics illustrates the genes involved in a hyperalkaliphilic mechanisms of Serpentinomonas isolated from highly-alkaline calcium-rich serpentinized springs.</title>
        <authorList>
            <person name="Suzuki S."/>
            <person name="Ishii S."/>
            <person name="Walworth N."/>
            <person name="Bird L."/>
            <person name="Kuenen J.G."/>
            <person name="Nealson K.H."/>
        </authorList>
    </citation>
    <scope>NUCLEOTIDE SEQUENCE [LARGE SCALE GENOMIC DNA]</scope>
    <source>
        <strain evidence="10 11">P1</strain>
    </source>
</reference>
<dbReference type="Pfam" id="PF01242">
    <property type="entry name" value="PTPS"/>
    <property type="match status" value="1"/>
</dbReference>
<dbReference type="GO" id="GO:0008616">
    <property type="term" value="P:tRNA queuosine(34) biosynthetic process"/>
    <property type="evidence" value="ECO:0007669"/>
    <property type="project" value="UniProtKB-KW"/>
</dbReference>
<dbReference type="EC" id="4.-.-.-" evidence="8"/>
<dbReference type="AlphaFoldDB" id="A0A2S9K284"/>
<dbReference type="SUPFAM" id="SSF55620">
    <property type="entry name" value="Tetrahydrobiopterin biosynthesis enzymes-like"/>
    <property type="match status" value="1"/>
</dbReference>
<dbReference type="PANTHER" id="PTHR12589">
    <property type="entry name" value="PYRUVOYL TETRAHYDROBIOPTERIN SYNTHASE"/>
    <property type="match status" value="1"/>
</dbReference>
<protein>
    <recommendedName>
        <fullName evidence="3 8">6-carboxy-5,6,7,8-tetrahydropterin synthase</fullName>
        <ecNumber evidence="8">4.-.-.-</ecNumber>
    </recommendedName>
</protein>
<comment type="caution">
    <text evidence="10">The sequence shown here is derived from an EMBL/GenBank/DDBJ whole genome shotgun (WGS) entry which is preliminary data.</text>
</comment>
<feature type="binding site" evidence="9">
    <location>
        <position position="39"/>
    </location>
    <ligand>
        <name>Zn(2+)</name>
        <dbReference type="ChEBI" id="CHEBI:29105"/>
    </ligand>
</feature>
<name>A0A2S9K284_9BURK</name>
<dbReference type="GO" id="GO:0070497">
    <property type="term" value="F:6-carboxytetrahydropterin synthase activity"/>
    <property type="evidence" value="ECO:0007669"/>
    <property type="project" value="UniProtKB-EC"/>
</dbReference>
<sequence length="129" mass="14626">MSAAYIPRPARCELSQRFYFEAAHTLERSIDAEGSRRIHGHTYHAEVTLQGNPDPVSGMLVDLAYLRREIERLRDRLDHRFLDEVAGLGPATLENLCAFIRADLEPIFPQLCAVSVERQASGDRCTLSW</sequence>
<dbReference type="GO" id="GO:0046872">
    <property type="term" value="F:metal ion binding"/>
    <property type="evidence" value="ECO:0007669"/>
    <property type="project" value="UniProtKB-KW"/>
</dbReference>
<dbReference type="RefSeq" id="WP_105749128.1">
    <property type="nucleotide sequence ID" value="NZ_PVLQ01000063.1"/>
</dbReference>
<evidence type="ECO:0000313" key="11">
    <source>
        <dbReference type="Proteomes" id="UP000238589"/>
    </source>
</evidence>
<feature type="binding site" evidence="9">
    <location>
        <position position="41"/>
    </location>
    <ligand>
        <name>Zn(2+)</name>
        <dbReference type="ChEBI" id="CHEBI:29105"/>
    </ligand>
</feature>
<evidence type="ECO:0000256" key="4">
    <source>
        <dbReference type="ARBA" id="ARBA00022723"/>
    </source>
</evidence>
<evidence type="ECO:0000313" key="10">
    <source>
        <dbReference type="EMBL" id="PRD64561.1"/>
    </source>
</evidence>
<keyword evidence="11" id="KW-1185">Reference proteome</keyword>
<comment type="similarity">
    <text evidence="2 8">Belongs to the PTPS family. QueD subfamily.</text>
</comment>
<evidence type="ECO:0000256" key="1">
    <source>
        <dbReference type="ARBA" id="ARBA00005061"/>
    </source>
</evidence>
<evidence type="ECO:0000256" key="8">
    <source>
        <dbReference type="PIRNR" id="PIRNR006113"/>
    </source>
</evidence>
<evidence type="ECO:0000256" key="2">
    <source>
        <dbReference type="ARBA" id="ARBA00008900"/>
    </source>
</evidence>
<dbReference type="EMBL" id="PVLQ01000063">
    <property type="protein sequence ID" value="PRD64561.1"/>
    <property type="molecule type" value="Genomic_DNA"/>
</dbReference>
<dbReference type="OrthoDB" id="9804698at2"/>
<comment type="pathway">
    <text evidence="1 8">Purine metabolism; 7-cyano-7-deazaguanine biosynthesis.</text>
</comment>
<evidence type="ECO:0000256" key="5">
    <source>
        <dbReference type="ARBA" id="ARBA00022833"/>
    </source>
</evidence>
<comment type="cofactor">
    <cofactor evidence="8 9">
        <name>Zn(2+)</name>
        <dbReference type="ChEBI" id="CHEBI:29105"/>
    </cofactor>
    <text evidence="8 9">Binds 1 zinc ion per subunit.</text>
</comment>
<gene>
    <name evidence="10" type="ORF">C6P64_13750</name>
</gene>
<organism evidence="10 11">
    <name type="scientific">Malikia granosa</name>
    <dbReference type="NCBI Taxonomy" id="263067"/>
    <lineage>
        <taxon>Bacteria</taxon>
        <taxon>Pseudomonadati</taxon>
        <taxon>Pseudomonadota</taxon>
        <taxon>Betaproteobacteria</taxon>
        <taxon>Burkholderiales</taxon>
        <taxon>Comamonadaceae</taxon>
        <taxon>Malikia</taxon>
    </lineage>
</organism>
<keyword evidence="5 8" id="KW-0862">Zinc</keyword>